<dbReference type="InParanoid" id="A0D7U6"/>
<dbReference type="GO" id="GO:0007131">
    <property type="term" value="P:reciprocal meiotic recombination"/>
    <property type="evidence" value="ECO:0000318"/>
    <property type="project" value="GO_Central"/>
</dbReference>
<dbReference type="GeneID" id="5032295"/>
<name>A0D7U6_PARTE</name>
<proteinExistence type="predicted"/>
<gene>
    <name evidence="1" type="ORF">GSPATT00014080001</name>
</gene>
<accession>A0D7U6</accession>
<keyword evidence="2" id="KW-1185">Reference proteome</keyword>
<dbReference type="RefSeq" id="XP_001446510.1">
    <property type="nucleotide sequence ID" value="XM_001446473.1"/>
</dbReference>
<dbReference type="Proteomes" id="UP000000600">
    <property type="component" value="Unassembled WGS sequence"/>
</dbReference>
<dbReference type="AlphaFoldDB" id="A0D7U6"/>
<dbReference type="HOGENOM" id="CLU_007792_1_0_1"/>
<dbReference type="PANTHER" id="PTHR31398:SF0">
    <property type="entry name" value="MEIOTIC NUCLEAR DIVISION PROTEIN 1 HOMOLOG"/>
    <property type="match status" value="1"/>
</dbReference>
<dbReference type="PANTHER" id="PTHR31398">
    <property type="entry name" value="MEIOTIC NUCLEAR DIVISION PROTEIN 1 HOMOLOG"/>
    <property type="match status" value="1"/>
</dbReference>
<dbReference type="KEGG" id="ptm:GSPATT00014080001"/>
<reference evidence="1 2" key="1">
    <citation type="journal article" date="2006" name="Nature">
        <title>Global trends of whole-genome duplications revealed by the ciliate Paramecium tetraurelia.</title>
        <authorList>
            <consortium name="Genoscope"/>
            <person name="Aury J.-M."/>
            <person name="Jaillon O."/>
            <person name="Duret L."/>
            <person name="Noel B."/>
            <person name="Jubin C."/>
            <person name="Porcel B.M."/>
            <person name="Segurens B."/>
            <person name="Daubin V."/>
            <person name="Anthouard V."/>
            <person name="Aiach N."/>
            <person name="Arnaiz O."/>
            <person name="Billaut A."/>
            <person name="Beisson J."/>
            <person name="Blanc I."/>
            <person name="Bouhouche K."/>
            <person name="Camara F."/>
            <person name="Duharcourt S."/>
            <person name="Guigo R."/>
            <person name="Gogendeau D."/>
            <person name="Katinka M."/>
            <person name="Keller A.-M."/>
            <person name="Kissmehl R."/>
            <person name="Klotz C."/>
            <person name="Koll F."/>
            <person name="Le Moue A."/>
            <person name="Lepere C."/>
            <person name="Malinsky S."/>
            <person name="Nowacki M."/>
            <person name="Nowak J.K."/>
            <person name="Plattner H."/>
            <person name="Poulain J."/>
            <person name="Ruiz F."/>
            <person name="Serrano V."/>
            <person name="Zagulski M."/>
            <person name="Dessen P."/>
            <person name="Betermier M."/>
            <person name="Weissenbach J."/>
            <person name="Scarpelli C."/>
            <person name="Schachter V."/>
            <person name="Sperling L."/>
            <person name="Meyer E."/>
            <person name="Cohen J."/>
            <person name="Wincker P."/>
        </authorList>
    </citation>
    <scope>NUCLEOTIDE SEQUENCE [LARGE SCALE GENOMIC DNA]</scope>
    <source>
        <strain evidence="1 2">Stock d4-2</strain>
    </source>
</reference>
<evidence type="ECO:0000313" key="1">
    <source>
        <dbReference type="EMBL" id="CAK79113.1"/>
    </source>
</evidence>
<evidence type="ECO:0000313" key="2">
    <source>
        <dbReference type="Proteomes" id="UP000000600"/>
    </source>
</evidence>
<organism evidence="1 2">
    <name type="scientific">Paramecium tetraurelia</name>
    <dbReference type="NCBI Taxonomy" id="5888"/>
    <lineage>
        <taxon>Eukaryota</taxon>
        <taxon>Sar</taxon>
        <taxon>Alveolata</taxon>
        <taxon>Ciliophora</taxon>
        <taxon>Intramacronucleata</taxon>
        <taxon>Oligohymenophorea</taxon>
        <taxon>Peniculida</taxon>
        <taxon>Parameciidae</taxon>
        <taxon>Paramecium</taxon>
    </lineage>
</organism>
<dbReference type="EMBL" id="CT868319">
    <property type="protein sequence ID" value="CAK79113.1"/>
    <property type="molecule type" value="Genomic_DNA"/>
</dbReference>
<protein>
    <submittedName>
        <fullName evidence="1">Uncharacterized protein</fullName>
    </submittedName>
</protein>
<sequence>MIYFYSQSLSSFFLKEYLKVVSSNEYEDQIQQIQVDNSEFMFAFKIEQNNFTASPYFNLTLEQKQYRRNQNGQQTKSSFNLPLIPCTIDRFQSIFSKYQNDFEEQFKILGINDFLCPQQNYIQLIDKTQPYLWEEHTQAASFNFLHCKLQNVKIMKKWIVHHKKKQMNIQKQWDHLKFQSILLTKQQIHINNNIDLSFQMIKFILHSFLIKQIDKPTFTLGNMSLQMIKVQCLLVTSNKILFFKLIKLILKKCRILVHQAIQYLQHLIFNLIHLKQNLQEIIKKLMSCFQIQVEFNKHFSFLLAQPQVFTTESNVNEKTIIVLIELANKIFEFQIDSTLLNRQHQENLELIDEFMQHRENHIHANSDENINEQDNQQMEEKLSPNISQRYNLLNLFVNTGGTYTKNTTKSKSTREAYRQQYRMAEKLKQMTGLDYFQKQIINIIERQKPIYLDFIIFCNYISCGKLFKNNPRVILMNKAFENILDQLDVHHILLKLNELDKLKETVFNYKQLLMFNFTPKPQINLENNTAQPSRQLIEQIVKSPGITEKEDSLQLVNQKQWSRNYFSLLGDHLIYSKIFNAYDDILQSTDTVYTNKALIQKLGPELQIVFKLSKLIDIQHKIYNRQRNPTRRGAMQEDEEDLCVKMFDQQSQ</sequence>